<reference evidence="2" key="1">
    <citation type="journal article" date="2008" name="Nat. Genet.">
        <title>The Pristionchus pacificus genome provides a unique perspective on nematode lifestyle and parasitism.</title>
        <authorList>
            <person name="Dieterich C."/>
            <person name="Clifton S.W."/>
            <person name="Schuster L.N."/>
            <person name="Chinwalla A."/>
            <person name="Delehaunty K."/>
            <person name="Dinkelacker I."/>
            <person name="Fulton L."/>
            <person name="Fulton R."/>
            <person name="Godfrey J."/>
            <person name="Minx P."/>
            <person name="Mitreva M."/>
            <person name="Roeseler W."/>
            <person name="Tian H."/>
            <person name="Witte H."/>
            <person name="Yang S.P."/>
            <person name="Wilson R.K."/>
            <person name="Sommer R.J."/>
        </authorList>
    </citation>
    <scope>NUCLEOTIDE SEQUENCE [LARGE SCALE GENOMIC DNA]</scope>
    <source>
        <strain evidence="2">PS312</strain>
    </source>
</reference>
<evidence type="ECO:0000313" key="2">
    <source>
        <dbReference type="Proteomes" id="UP000005239"/>
    </source>
</evidence>
<proteinExistence type="predicted"/>
<sequence>MSWVPLYIPDFILAPSFCYFLVVLSRTNDGALRTPFFSFFIATGICGISTVLTHILINRVIWPASVWWMQTILLDLCPKMVNSKPAQVINQSGQLGATFGKLFIVIHRYCVLRGVAVSESIWSPTVVWILIVIQFVVPTALTGSFFSFGYLVQTTVNGSISFSIASQGLVIQKIVNNSFMVTYCTICVGLTYLSSRKLSELTTKLEVMLEGHSKRAILKQQKNMFIIVAVCCLSHILKAGQQSLVIIFSMNGTISRQLYETLLWPTFVATNGLATYSPPLILLFRSRRARALFFGGLRGPIQARNESTVHTVTDRTR</sequence>
<dbReference type="AlphaFoldDB" id="A0A2A6CMN6"/>
<keyword evidence="2" id="KW-1185">Reference proteome</keyword>
<dbReference type="InterPro" id="IPR019426">
    <property type="entry name" value="7TM_GPCR_serpentine_rcpt_Srv"/>
</dbReference>
<evidence type="ECO:0000313" key="1">
    <source>
        <dbReference type="EnsemblMetazoa" id="PPA15502.1"/>
    </source>
</evidence>
<dbReference type="PANTHER" id="PTHR31552:SF31">
    <property type="entry name" value="SERPENTINE RECEPTOR CLASS GAMMA"/>
    <property type="match status" value="1"/>
</dbReference>
<dbReference type="Proteomes" id="UP000005239">
    <property type="component" value="Unassembled WGS sequence"/>
</dbReference>
<name>A0A2A6CMN6_PRIPA</name>
<dbReference type="EnsemblMetazoa" id="PPA15502.1">
    <property type="protein sequence ID" value="PPA15502.1"/>
    <property type="gene ID" value="WBGene00105056"/>
</dbReference>
<gene>
    <name evidence="1" type="primary">WBGene00105056</name>
</gene>
<dbReference type="Pfam" id="PF10323">
    <property type="entry name" value="7TM_GPCR_Srv"/>
    <property type="match status" value="1"/>
</dbReference>
<protein>
    <submittedName>
        <fullName evidence="1">G protein-coupled receptor</fullName>
    </submittedName>
</protein>
<organism evidence="1 2">
    <name type="scientific">Pristionchus pacificus</name>
    <name type="common">Parasitic nematode worm</name>
    <dbReference type="NCBI Taxonomy" id="54126"/>
    <lineage>
        <taxon>Eukaryota</taxon>
        <taxon>Metazoa</taxon>
        <taxon>Ecdysozoa</taxon>
        <taxon>Nematoda</taxon>
        <taxon>Chromadorea</taxon>
        <taxon>Rhabditida</taxon>
        <taxon>Rhabditina</taxon>
        <taxon>Diplogasteromorpha</taxon>
        <taxon>Diplogasteroidea</taxon>
        <taxon>Neodiplogasteridae</taxon>
        <taxon>Pristionchus</taxon>
    </lineage>
</organism>
<accession>A0A2A6CMN6</accession>
<reference evidence="1" key="2">
    <citation type="submission" date="2022-06" db="UniProtKB">
        <authorList>
            <consortium name="EnsemblMetazoa"/>
        </authorList>
    </citation>
    <scope>IDENTIFICATION</scope>
    <source>
        <strain evidence="1">PS312</strain>
    </source>
</reference>
<dbReference type="PANTHER" id="PTHR31552">
    <property type="entry name" value="SERPENTINE RECEPTOR CLASS GAMMA"/>
    <property type="match status" value="1"/>
</dbReference>
<accession>A0A8R1UBP0</accession>